<name>D0W4Z8_NEICI</name>
<reference evidence="2 3" key="1">
    <citation type="submission" date="2009-10" db="EMBL/GenBank/DDBJ databases">
        <authorList>
            <person name="Weinstock G."/>
            <person name="Sodergren E."/>
            <person name="Clifton S."/>
            <person name="Fulton L."/>
            <person name="Fulton B."/>
            <person name="Courtney L."/>
            <person name="Fronick C."/>
            <person name="Harrison M."/>
            <person name="Strong C."/>
            <person name="Farmer C."/>
            <person name="Delahaunty K."/>
            <person name="Markovic C."/>
            <person name="Hall O."/>
            <person name="Minx P."/>
            <person name="Tomlinson C."/>
            <person name="Mitreva M."/>
            <person name="Nelson J."/>
            <person name="Hou S."/>
            <person name="Wollam A."/>
            <person name="Pepin K.H."/>
            <person name="Johnson M."/>
            <person name="Bhonagiri V."/>
            <person name="Nash W.E."/>
            <person name="Warren W."/>
            <person name="Chinwalla A."/>
            <person name="Mardis E.R."/>
            <person name="Wilson R.K."/>
        </authorList>
    </citation>
    <scope>NUCLEOTIDE SEQUENCE [LARGE SCALE GENOMIC DNA]</scope>
    <source>
        <strain evidence="2 3">ATCC 14685</strain>
    </source>
</reference>
<gene>
    <name evidence="2" type="ORF">NEICINOT_04747</name>
</gene>
<sequence length="219" mass="24169">MAISRQPMPSERRLSGGTGAFCLSVWKRLGKAYVGGFVGRSGWAFCGKLRFCPLRIAAAENPVPRLETRRLAECAARVAAAEDGGLGMVGVRRTACGGVDIRPVAGFLSVGPVFRMAWGGRHMDELFKWAVRILAEVADWILELMCSAFPFAEPSRFFHRTARIVVPVLSLGLFRVEDYGNTECLDWRTFSADMGESIGGWFWFAFLLAFSVWAAYALS</sequence>
<proteinExistence type="predicted"/>
<dbReference type="Proteomes" id="UP000003294">
    <property type="component" value="Unassembled WGS sequence"/>
</dbReference>
<keyword evidence="1" id="KW-0472">Membrane</keyword>
<dbReference type="STRING" id="546262.NEICINOT_04747"/>
<evidence type="ECO:0000313" key="3">
    <source>
        <dbReference type="Proteomes" id="UP000003294"/>
    </source>
</evidence>
<accession>D0W4Z8</accession>
<keyword evidence="1" id="KW-0812">Transmembrane</keyword>
<protein>
    <submittedName>
        <fullName evidence="2">Uncharacterized protein</fullName>
    </submittedName>
</protein>
<dbReference type="AlphaFoldDB" id="D0W4Z8"/>
<evidence type="ECO:0000313" key="2">
    <source>
        <dbReference type="EMBL" id="EEZ71120.1"/>
    </source>
</evidence>
<keyword evidence="1" id="KW-1133">Transmembrane helix</keyword>
<comment type="caution">
    <text evidence="2">The sequence shown here is derived from an EMBL/GenBank/DDBJ whole genome shotgun (WGS) entry which is preliminary data.</text>
</comment>
<organism evidence="2 3">
    <name type="scientific">Neisseria cinerea ATCC 14685</name>
    <dbReference type="NCBI Taxonomy" id="546262"/>
    <lineage>
        <taxon>Bacteria</taxon>
        <taxon>Pseudomonadati</taxon>
        <taxon>Pseudomonadota</taxon>
        <taxon>Betaproteobacteria</taxon>
        <taxon>Neisseriales</taxon>
        <taxon>Neisseriaceae</taxon>
        <taxon>Neisseria</taxon>
    </lineage>
</organism>
<feature type="transmembrane region" description="Helical" evidence="1">
    <location>
        <begin position="198"/>
        <end position="218"/>
    </location>
</feature>
<dbReference type="EMBL" id="ACDY02000011">
    <property type="protein sequence ID" value="EEZ71120.1"/>
    <property type="molecule type" value="Genomic_DNA"/>
</dbReference>
<evidence type="ECO:0000256" key="1">
    <source>
        <dbReference type="SAM" id="Phobius"/>
    </source>
</evidence>